<feature type="domain" description="YetF-like N-terminal transmembrane" evidence="9">
    <location>
        <begin position="5"/>
        <end position="77"/>
    </location>
</feature>
<dbReference type="InterPro" id="IPR048454">
    <property type="entry name" value="YetF_N"/>
</dbReference>
<keyword evidence="5 7" id="KW-1133">Transmembrane helix</keyword>
<sequence length="233" mass="26096">MSISELSLRLAIAFITMLILARIIGRKEISQMTFFNFISGIAIGSIGANVVVNANLTLRNGVYALVGWTAFTILIGFVDIKSRRFRKLVEGQPLIVIKEGKIMERELRKTRLNVDALNALLREKNTFSIADVEYAIFETDGKLSVMKKEPKQPLTKSDLAIQPSTNNKYPISTGVIFDGEVNTGNLTKLNLKEDWLLSQLQQSGIQSFSEVLYAEVQKDGSLYIDKKNDQILH</sequence>
<comment type="similarity">
    <text evidence="2">Belongs to the UPF0702 family.</text>
</comment>
<feature type="transmembrane region" description="Helical" evidence="7">
    <location>
        <begin position="37"/>
        <end position="56"/>
    </location>
</feature>
<feature type="domain" description="YetF C-terminal" evidence="8">
    <location>
        <begin position="81"/>
        <end position="216"/>
    </location>
</feature>
<reference evidence="11" key="1">
    <citation type="journal article" date="2019" name="Int. J. Syst. Evol. Microbiol.">
        <title>The Global Catalogue of Microorganisms (GCM) 10K type strain sequencing project: providing services to taxonomists for standard genome sequencing and annotation.</title>
        <authorList>
            <consortium name="The Broad Institute Genomics Platform"/>
            <consortium name="The Broad Institute Genome Sequencing Center for Infectious Disease"/>
            <person name="Wu L."/>
            <person name="Ma J."/>
        </authorList>
    </citation>
    <scope>NUCLEOTIDE SEQUENCE [LARGE SCALE GENOMIC DNA]</scope>
    <source>
        <strain evidence="11">CCUG 49339</strain>
    </source>
</reference>
<comment type="subcellular location">
    <subcellularLocation>
        <location evidence="1">Cell membrane</location>
        <topology evidence="1">Multi-pass membrane protein</topology>
    </subcellularLocation>
</comment>
<name>A0ABW4LXU0_9BACI</name>
<keyword evidence="4 7" id="KW-0812">Transmembrane</keyword>
<dbReference type="Gene3D" id="3.30.240.20">
    <property type="entry name" value="bsu07140 like domains"/>
    <property type="match status" value="2"/>
</dbReference>
<accession>A0ABW4LXU0</accession>
<evidence type="ECO:0000313" key="10">
    <source>
        <dbReference type="EMBL" id="MFD1738925.1"/>
    </source>
</evidence>
<evidence type="ECO:0000256" key="6">
    <source>
        <dbReference type="ARBA" id="ARBA00023136"/>
    </source>
</evidence>
<gene>
    <name evidence="10" type="ORF">ACFSCX_20645</name>
</gene>
<dbReference type="EMBL" id="JBHUEM010000052">
    <property type="protein sequence ID" value="MFD1738925.1"/>
    <property type="molecule type" value="Genomic_DNA"/>
</dbReference>
<organism evidence="10 11">
    <name type="scientific">Bacillus salitolerans</name>
    <dbReference type="NCBI Taxonomy" id="1437434"/>
    <lineage>
        <taxon>Bacteria</taxon>
        <taxon>Bacillati</taxon>
        <taxon>Bacillota</taxon>
        <taxon>Bacilli</taxon>
        <taxon>Bacillales</taxon>
        <taxon>Bacillaceae</taxon>
        <taxon>Bacillus</taxon>
    </lineage>
</organism>
<dbReference type="RefSeq" id="WP_377930151.1">
    <property type="nucleotide sequence ID" value="NZ_JBHUEM010000052.1"/>
</dbReference>
<proteinExistence type="inferred from homology"/>
<evidence type="ECO:0000256" key="7">
    <source>
        <dbReference type="SAM" id="Phobius"/>
    </source>
</evidence>
<keyword evidence="6 7" id="KW-0472">Membrane</keyword>
<dbReference type="InterPro" id="IPR007353">
    <property type="entry name" value="DUF421"/>
</dbReference>
<keyword evidence="3" id="KW-1003">Cell membrane</keyword>
<evidence type="ECO:0000256" key="1">
    <source>
        <dbReference type="ARBA" id="ARBA00004651"/>
    </source>
</evidence>
<dbReference type="Pfam" id="PF20730">
    <property type="entry name" value="YetF_N"/>
    <property type="match status" value="1"/>
</dbReference>
<dbReference type="Pfam" id="PF04239">
    <property type="entry name" value="DUF421"/>
    <property type="match status" value="1"/>
</dbReference>
<evidence type="ECO:0000259" key="9">
    <source>
        <dbReference type="Pfam" id="PF20730"/>
    </source>
</evidence>
<dbReference type="InterPro" id="IPR023090">
    <property type="entry name" value="UPF0702_alpha/beta_dom_sf"/>
</dbReference>
<evidence type="ECO:0000313" key="11">
    <source>
        <dbReference type="Proteomes" id="UP001597214"/>
    </source>
</evidence>
<keyword evidence="11" id="KW-1185">Reference proteome</keyword>
<protein>
    <submittedName>
        <fullName evidence="10">YetF domain-containing protein</fullName>
    </submittedName>
</protein>
<dbReference type="PANTHER" id="PTHR34582">
    <property type="entry name" value="UPF0702 TRANSMEMBRANE PROTEIN YCAP"/>
    <property type="match status" value="1"/>
</dbReference>
<evidence type="ECO:0000256" key="2">
    <source>
        <dbReference type="ARBA" id="ARBA00006448"/>
    </source>
</evidence>
<comment type="caution">
    <text evidence="10">The sequence shown here is derived from an EMBL/GenBank/DDBJ whole genome shotgun (WGS) entry which is preliminary data.</text>
</comment>
<dbReference type="PANTHER" id="PTHR34582:SF7">
    <property type="entry name" value="UPF0702 TRANSMEMBRANE PROTEIN YDFS"/>
    <property type="match status" value="1"/>
</dbReference>
<evidence type="ECO:0000256" key="5">
    <source>
        <dbReference type="ARBA" id="ARBA00022989"/>
    </source>
</evidence>
<feature type="transmembrane region" description="Helical" evidence="7">
    <location>
        <begin position="6"/>
        <end position="25"/>
    </location>
</feature>
<feature type="transmembrane region" description="Helical" evidence="7">
    <location>
        <begin position="62"/>
        <end position="80"/>
    </location>
</feature>
<evidence type="ECO:0000256" key="4">
    <source>
        <dbReference type="ARBA" id="ARBA00022692"/>
    </source>
</evidence>
<dbReference type="Proteomes" id="UP001597214">
    <property type="component" value="Unassembled WGS sequence"/>
</dbReference>
<evidence type="ECO:0000259" key="8">
    <source>
        <dbReference type="Pfam" id="PF04239"/>
    </source>
</evidence>
<evidence type="ECO:0000256" key="3">
    <source>
        <dbReference type="ARBA" id="ARBA00022475"/>
    </source>
</evidence>